<evidence type="ECO:0000256" key="3">
    <source>
        <dbReference type="ARBA" id="ARBA00022448"/>
    </source>
</evidence>
<evidence type="ECO:0000313" key="10">
    <source>
        <dbReference type="EMBL" id="MDL2078240.1"/>
    </source>
</evidence>
<evidence type="ECO:0000259" key="9">
    <source>
        <dbReference type="PROSITE" id="PS50850"/>
    </source>
</evidence>
<comment type="caution">
    <text evidence="10">The sequence shown here is derived from an EMBL/GenBank/DDBJ whole genome shotgun (WGS) entry which is preliminary data.</text>
</comment>
<name>A0ABT7J068_9ACTN</name>
<feature type="transmembrane region" description="Helical" evidence="8">
    <location>
        <begin position="404"/>
        <end position="422"/>
    </location>
</feature>
<dbReference type="EMBL" id="JASJUS010000015">
    <property type="protein sequence ID" value="MDL2078240.1"/>
    <property type="molecule type" value="Genomic_DNA"/>
</dbReference>
<feature type="transmembrane region" description="Helical" evidence="8">
    <location>
        <begin position="176"/>
        <end position="197"/>
    </location>
</feature>
<dbReference type="PROSITE" id="PS50850">
    <property type="entry name" value="MFS"/>
    <property type="match status" value="1"/>
</dbReference>
<accession>A0ABT7J068</accession>
<evidence type="ECO:0000256" key="7">
    <source>
        <dbReference type="RuleBase" id="RU003346"/>
    </source>
</evidence>
<dbReference type="PANTHER" id="PTHR48020:SF12">
    <property type="entry name" value="PROTON MYO-INOSITOL COTRANSPORTER"/>
    <property type="match status" value="1"/>
</dbReference>
<keyword evidence="4 8" id="KW-0812">Transmembrane</keyword>
<keyword evidence="5 8" id="KW-1133">Transmembrane helix</keyword>
<evidence type="ECO:0000256" key="5">
    <source>
        <dbReference type="ARBA" id="ARBA00022989"/>
    </source>
</evidence>
<dbReference type="PRINTS" id="PR00171">
    <property type="entry name" value="SUGRTRNSPORT"/>
</dbReference>
<feature type="transmembrane region" description="Helical" evidence="8">
    <location>
        <begin position="428"/>
        <end position="446"/>
    </location>
</feature>
<comment type="subcellular location">
    <subcellularLocation>
        <location evidence="1">Cell membrane</location>
        <topology evidence="1">Multi-pass membrane protein</topology>
    </subcellularLocation>
</comment>
<feature type="transmembrane region" description="Helical" evidence="8">
    <location>
        <begin position="296"/>
        <end position="315"/>
    </location>
</feature>
<evidence type="ECO:0000313" key="11">
    <source>
        <dbReference type="Proteomes" id="UP001241926"/>
    </source>
</evidence>
<proteinExistence type="inferred from homology"/>
<evidence type="ECO:0000256" key="6">
    <source>
        <dbReference type="ARBA" id="ARBA00023136"/>
    </source>
</evidence>
<feature type="transmembrane region" description="Helical" evidence="8">
    <location>
        <begin position="260"/>
        <end position="284"/>
    </location>
</feature>
<dbReference type="SUPFAM" id="SSF103473">
    <property type="entry name" value="MFS general substrate transporter"/>
    <property type="match status" value="1"/>
</dbReference>
<dbReference type="Proteomes" id="UP001241926">
    <property type="component" value="Unassembled WGS sequence"/>
</dbReference>
<dbReference type="Pfam" id="PF00083">
    <property type="entry name" value="Sugar_tr"/>
    <property type="match status" value="1"/>
</dbReference>
<feature type="transmembrane region" description="Helical" evidence="8">
    <location>
        <begin position="358"/>
        <end position="383"/>
    </location>
</feature>
<evidence type="ECO:0000256" key="4">
    <source>
        <dbReference type="ARBA" id="ARBA00022692"/>
    </source>
</evidence>
<dbReference type="InterPro" id="IPR003663">
    <property type="entry name" value="Sugar/inositol_transpt"/>
</dbReference>
<feature type="transmembrane region" description="Helical" evidence="8">
    <location>
        <begin position="327"/>
        <end position="346"/>
    </location>
</feature>
<dbReference type="Gene3D" id="1.20.1250.20">
    <property type="entry name" value="MFS general substrate transporter like domains"/>
    <property type="match status" value="1"/>
</dbReference>
<dbReference type="PROSITE" id="PS00217">
    <property type="entry name" value="SUGAR_TRANSPORT_2"/>
    <property type="match status" value="1"/>
</dbReference>
<feature type="transmembrane region" description="Helical" evidence="8">
    <location>
        <begin position="149"/>
        <end position="170"/>
    </location>
</feature>
<feature type="domain" description="Major facilitator superfamily (MFS) profile" evidence="9">
    <location>
        <begin position="24"/>
        <end position="450"/>
    </location>
</feature>
<dbReference type="NCBIfam" id="TIGR00879">
    <property type="entry name" value="SP"/>
    <property type="match status" value="1"/>
</dbReference>
<gene>
    <name evidence="10" type="ORF">QNN03_17535</name>
</gene>
<protein>
    <submittedName>
        <fullName evidence="10">Sugar porter family MFS transporter</fullName>
    </submittedName>
</protein>
<dbReference type="InterPro" id="IPR050814">
    <property type="entry name" value="Myo-inositol_Transporter"/>
</dbReference>
<feature type="transmembrane region" description="Helical" evidence="8">
    <location>
        <begin position="90"/>
        <end position="111"/>
    </location>
</feature>
<reference evidence="10 11" key="1">
    <citation type="submission" date="2023-05" db="EMBL/GenBank/DDBJ databases">
        <title>Streptomyces fuscus sp. nov., a brown-black pigment producing actinomyces isolated from dry sand of Sea duck farm.</title>
        <authorList>
            <person name="Xie J."/>
            <person name="Shen N."/>
        </authorList>
    </citation>
    <scope>NUCLEOTIDE SEQUENCE [LARGE SCALE GENOMIC DNA]</scope>
    <source>
        <strain evidence="10 11">GXMU-J15</strain>
    </source>
</reference>
<evidence type="ECO:0000256" key="2">
    <source>
        <dbReference type="ARBA" id="ARBA00010992"/>
    </source>
</evidence>
<dbReference type="InterPro" id="IPR036259">
    <property type="entry name" value="MFS_trans_sf"/>
</dbReference>
<keyword evidence="11" id="KW-1185">Reference proteome</keyword>
<sequence>MQLATDATRQPPGGGVKTSSMAAIALIAAMSGLLFGYDTGIIATALPGISDSYHLVSESDKQIITSALLLGAVFSAPFTSYLCDRYGRKPMLLLIAALFIVATLVCAVRTTPAVLTVARFFLGLAIGAASGAAPIYISEMAPAERRGRLVVLFQLMIMIGIVCAHFTGYFVGHEAWQWLIGFGALPAVAMLLGVTLLPESPRWLYAHGMVDKAGAVLMRLRGDRALVERELGGMAEAVAEERQANAGTWREFFSARVRPALVLGGGVAMFSQITGNNALVYYMPTVFHDLGFSEDASVLMPAFGAVGVMVMTFVGSHLVDVVGRRRYLLVMVPISIVSFIVIALLLGQGADATQGWQLYAIFAAVILYMVANNGAFGVTIWLVNAEVYPMKLRGKGGAFGAFSHWFFDFIIAATTLTLFQVLGAAGPFWLFTGISVVSLAFVYFLLPETKGKSLEQIEHELNQGRFYQFQRRGARRVESRTGTTV</sequence>
<keyword evidence="3 7" id="KW-0813">Transport</keyword>
<feature type="transmembrane region" description="Helical" evidence="8">
    <location>
        <begin position="117"/>
        <end position="137"/>
    </location>
</feature>
<comment type="similarity">
    <text evidence="2 7">Belongs to the major facilitator superfamily. Sugar transporter (TC 2.A.1.1) family.</text>
</comment>
<evidence type="ECO:0000256" key="1">
    <source>
        <dbReference type="ARBA" id="ARBA00004651"/>
    </source>
</evidence>
<dbReference type="InterPro" id="IPR005829">
    <property type="entry name" value="Sugar_transporter_CS"/>
</dbReference>
<evidence type="ECO:0000256" key="8">
    <source>
        <dbReference type="SAM" id="Phobius"/>
    </source>
</evidence>
<organism evidence="10 11">
    <name type="scientific">Streptomyces fuscus</name>
    <dbReference type="NCBI Taxonomy" id="3048495"/>
    <lineage>
        <taxon>Bacteria</taxon>
        <taxon>Bacillati</taxon>
        <taxon>Actinomycetota</taxon>
        <taxon>Actinomycetes</taxon>
        <taxon>Kitasatosporales</taxon>
        <taxon>Streptomycetaceae</taxon>
        <taxon>Streptomyces</taxon>
    </lineage>
</organism>
<dbReference type="RefSeq" id="WP_093719716.1">
    <property type="nucleotide sequence ID" value="NZ_JASJUS010000015.1"/>
</dbReference>
<feature type="transmembrane region" description="Helical" evidence="8">
    <location>
        <begin position="21"/>
        <end position="43"/>
    </location>
</feature>
<dbReference type="PANTHER" id="PTHR48020">
    <property type="entry name" value="PROTON MYO-INOSITOL COTRANSPORTER"/>
    <property type="match status" value="1"/>
</dbReference>
<dbReference type="InterPro" id="IPR020846">
    <property type="entry name" value="MFS_dom"/>
</dbReference>
<keyword evidence="6 8" id="KW-0472">Membrane</keyword>
<dbReference type="InterPro" id="IPR005828">
    <property type="entry name" value="MFS_sugar_transport-like"/>
</dbReference>
<feature type="transmembrane region" description="Helical" evidence="8">
    <location>
        <begin position="63"/>
        <end position="83"/>
    </location>
</feature>